<dbReference type="GO" id="GO:0051082">
    <property type="term" value="F:unfolded protein binding"/>
    <property type="evidence" value="ECO:0007669"/>
    <property type="project" value="UniProtKB-UniRule"/>
</dbReference>
<dbReference type="GO" id="GO:0050821">
    <property type="term" value="P:protein stabilization"/>
    <property type="evidence" value="ECO:0007669"/>
    <property type="project" value="InterPro"/>
</dbReference>
<dbReference type="PANTHER" id="PTHR47637">
    <property type="entry name" value="CHAPERONE SURA"/>
    <property type="match status" value="1"/>
</dbReference>
<dbReference type="AlphaFoldDB" id="A0A4D6XU33"/>
<dbReference type="SUPFAM" id="SSF109998">
    <property type="entry name" value="Triger factor/SurA peptide-binding domain-like"/>
    <property type="match status" value="1"/>
</dbReference>
<evidence type="ECO:0000256" key="4">
    <source>
        <dbReference type="ARBA" id="ARBA00023110"/>
    </source>
</evidence>
<reference evidence="9 10" key="1">
    <citation type="submission" date="2018-12" db="EMBL/GenBank/DDBJ databases">
        <authorList>
            <person name="Chong R.A."/>
        </authorList>
    </citation>
    <scope>NUCLEOTIDE SEQUENCE [LARGE SCALE GENOMIC DNA]</scope>
    <source>
        <strain evidence="9 10">Bca</strain>
    </source>
</reference>
<organism evidence="9 10">
    <name type="scientific">Buchnera aphidicola</name>
    <name type="common">Brachycaudus cardui</name>
    <dbReference type="NCBI Taxonomy" id="557993"/>
    <lineage>
        <taxon>Bacteria</taxon>
        <taxon>Pseudomonadati</taxon>
        <taxon>Pseudomonadota</taxon>
        <taxon>Gammaproteobacteria</taxon>
        <taxon>Enterobacterales</taxon>
        <taxon>Erwiniaceae</taxon>
        <taxon>Buchnera</taxon>
    </lineage>
</organism>
<evidence type="ECO:0000256" key="2">
    <source>
        <dbReference type="ARBA" id="ARBA00022737"/>
    </source>
</evidence>
<dbReference type="EMBL" id="CP034879">
    <property type="protein sequence ID" value="QCI20293.1"/>
    <property type="molecule type" value="Genomic_DNA"/>
</dbReference>
<dbReference type="Gene3D" id="3.10.50.40">
    <property type="match status" value="2"/>
</dbReference>
<comment type="domain">
    <text evidence="7">The PPIase activity resides only in the second parvulin domain. The N-terminal region and the C-terminal tail are necessary and sufficient for the chaperone activity of SurA. The PPIase activity is dispensable for SurA to function as a chaperone. The N-terminal region and the C-terminal tail are also required for porin recognition.</text>
</comment>
<dbReference type="InterPro" id="IPR050280">
    <property type="entry name" value="OMP_Chaperone_SurA"/>
</dbReference>
<evidence type="ECO:0000259" key="8">
    <source>
        <dbReference type="PROSITE" id="PS50198"/>
    </source>
</evidence>
<evidence type="ECO:0000256" key="3">
    <source>
        <dbReference type="ARBA" id="ARBA00022764"/>
    </source>
</evidence>
<dbReference type="EC" id="5.2.1.8" evidence="7"/>
<keyword evidence="6 7" id="KW-0413">Isomerase</keyword>
<dbReference type="GO" id="GO:0043165">
    <property type="term" value="P:Gram-negative-bacterium-type cell outer membrane assembly"/>
    <property type="evidence" value="ECO:0007669"/>
    <property type="project" value="InterPro"/>
</dbReference>
<evidence type="ECO:0000313" key="10">
    <source>
        <dbReference type="Proteomes" id="UP000298594"/>
    </source>
</evidence>
<gene>
    <name evidence="7" type="primary">surA</name>
    <name evidence="9" type="ORF">D9V67_00715</name>
</gene>
<dbReference type="Proteomes" id="UP000298594">
    <property type="component" value="Chromosome"/>
</dbReference>
<keyword evidence="1 7" id="KW-0732">Signal</keyword>
<dbReference type="InterPro" id="IPR015391">
    <property type="entry name" value="SurA_N"/>
</dbReference>
<evidence type="ECO:0000313" key="9">
    <source>
        <dbReference type="EMBL" id="QCI20293.1"/>
    </source>
</evidence>
<accession>A0A4D6XU33</accession>
<dbReference type="HAMAP" id="MF_01183">
    <property type="entry name" value="Chaperone_SurA"/>
    <property type="match status" value="1"/>
</dbReference>
<dbReference type="Gene3D" id="1.10.4030.10">
    <property type="entry name" value="Porin chaperone SurA, peptide-binding domain"/>
    <property type="match status" value="1"/>
</dbReference>
<evidence type="ECO:0000256" key="6">
    <source>
        <dbReference type="ARBA" id="ARBA00023235"/>
    </source>
</evidence>
<dbReference type="OrthoDB" id="14196at2"/>
<proteinExistence type="inferred from homology"/>
<evidence type="ECO:0000256" key="1">
    <source>
        <dbReference type="ARBA" id="ARBA00022729"/>
    </source>
</evidence>
<dbReference type="InterPro" id="IPR027304">
    <property type="entry name" value="Trigger_fact/SurA_dom_sf"/>
</dbReference>
<dbReference type="Pfam" id="PF09312">
    <property type="entry name" value="SurA_N"/>
    <property type="match status" value="1"/>
</dbReference>
<dbReference type="PANTHER" id="PTHR47637:SF1">
    <property type="entry name" value="CHAPERONE SURA"/>
    <property type="match status" value="1"/>
</dbReference>
<keyword evidence="2 7" id="KW-0677">Repeat</keyword>
<dbReference type="GO" id="GO:0006457">
    <property type="term" value="P:protein folding"/>
    <property type="evidence" value="ECO:0007669"/>
    <property type="project" value="UniProtKB-UniRule"/>
</dbReference>
<keyword evidence="3 7" id="KW-0574">Periplasm</keyword>
<dbReference type="GO" id="GO:0003755">
    <property type="term" value="F:peptidyl-prolyl cis-trans isomerase activity"/>
    <property type="evidence" value="ECO:0007669"/>
    <property type="project" value="UniProtKB-UniRule"/>
</dbReference>
<dbReference type="GO" id="GO:0030288">
    <property type="term" value="C:outer membrane-bounded periplasmic space"/>
    <property type="evidence" value="ECO:0007669"/>
    <property type="project" value="InterPro"/>
</dbReference>
<keyword evidence="4 7" id="KW-0697">Rotamase</keyword>
<name>A0A4D6XU33_9GAMM</name>
<evidence type="ECO:0000256" key="5">
    <source>
        <dbReference type="ARBA" id="ARBA00023186"/>
    </source>
</evidence>
<dbReference type="InterPro" id="IPR046357">
    <property type="entry name" value="PPIase_dom_sf"/>
</dbReference>
<reference evidence="9 10" key="2">
    <citation type="submission" date="2019-05" db="EMBL/GenBank/DDBJ databases">
        <title>Genome evolution of the obligate endosymbiont Buchnera aphidicola.</title>
        <authorList>
            <person name="Moran N.A."/>
        </authorList>
    </citation>
    <scope>NUCLEOTIDE SEQUENCE [LARGE SCALE GENOMIC DNA]</scope>
    <source>
        <strain evidence="9 10">Bca</strain>
    </source>
</reference>
<comment type="function">
    <text evidence="7">Chaperone involved in the correct folding and assembly of outer membrane proteins. Recognizes specific patterns of aromatic residues and the orientation of their side chains, which are found more frequently in integral outer membrane proteins. May act in both early periplasmic and late outer membrane-associated steps of protein maturation.</text>
</comment>
<keyword evidence="5 7" id="KW-0143">Chaperone</keyword>
<dbReference type="RefSeq" id="WP_158359120.1">
    <property type="nucleotide sequence ID" value="NZ_CP034879.1"/>
</dbReference>
<feature type="domain" description="PpiC" evidence="8">
    <location>
        <begin position="281"/>
        <end position="381"/>
    </location>
</feature>
<comment type="catalytic activity">
    <reaction evidence="7">
        <text>[protein]-peptidylproline (omega=180) = [protein]-peptidylproline (omega=0)</text>
        <dbReference type="Rhea" id="RHEA:16237"/>
        <dbReference type="Rhea" id="RHEA-COMP:10747"/>
        <dbReference type="Rhea" id="RHEA-COMP:10748"/>
        <dbReference type="ChEBI" id="CHEBI:83833"/>
        <dbReference type="ChEBI" id="CHEBI:83834"/>
        <dbReference type="EC" id="5.2.1.8"/>
    </reaction>
</comment>
<dbReference type="InterPro" id="IPR000297">
    <property type="entry name" value="PPIase_PpiC"/>
</dbReference>
<dbReference type="InterPro" id="IPR023034">
    <property type="entry name" value="PPIase_SurA"/>
</dbReference>
<sequence>MKVWICIILYVFSTIFCVASKELEIDNITAIINDQIILKSDINKILSLFEKEDEHFKIPLKINFLKEKVIQKLILENLILQEASNMHIVVTKEQINTMIQKIALKKKISVDQLKNNILFNSHFTYKNYINNIKKLLTIKMIQDYELNKRINISEKEVNFVFKKLIENNKQLKKINLSYILLPFLKENSNFDINNKKKIAESIIIKLKKGYDFEKLYAECKKKNSLFLVKKMFWMNFQDIQNSFSNAFNIIEKGQILGPILGNKGLYIFKVNNINNNQENVITEFYIQHCLIKPSIILTDLESKNNILDIYKNIKKGIYSFDYAVKNFSQDFYSSNKNGDIGWISEESFNSNVNKVLLSLKKNEISKPIKSNFGWHIVKLLDKRQVDKFYHLKRREAYNILFLQKMTLEKRHWIENLKHLSYIKIIGS</sequence>
<feature type="domain" description="PpiC" evidence="8">
    <location>
        <begin position="171"/>
        <end position="272"/>
    </location>
</feature>
<protein>
    <recommendedName>
        <fullName evidence="7">Chaperone SurA</fullName>
    </recommendedName>
    <alternativeName>
        <fullName evidence="7">Peptidyl-prolyl cis-trans isomerase SurA</fullName>
        <shortName evidence="7">PPIase SurA</shortName>
        <ecNumber evidence="7">5.2.1.8</ecNumber>
    </alternativeName>
    <alternativeName>
        <fullName evidence="7">Rotamase SurA</fullName>
    </alternativeName>
</protein>
<dbReference type="SUPFAM" id="SSF54534">
    <property type="entry name" value="FKBP-like"/>
    <property type="match status" value="2"/>
</dbReference>
<dbReference type="GO" id="GO:0042277">
    <property type="term" value="F:peptide binding"/>
    <property type="evidence" value="ECO:0007669"/>
    <property type="project" value="InterPro"/>
</dbReference>
<evidence type="ECO:0000256" key="7">
    <source>
        <dbReference type="HAMAP-Rule" id="MF_01183"/>
    </source>
</evidence>
<dbReference type="Pfam" id="PF13616">
    <property type="entry name" value="Rotamase_3"/>
    <property type="match status" value="1"/>
</dbReference>
<dbReference type="Pfam" id="PF00639">
    <property type="entry name" value="Rotamase"/>
    <property type="match status" value="1"/>
</dbReference>
<dbReference type="PROSITE" id="PS50198">
    <property type="entry name" value="PPIC_PPIASE_2"/>
    <property type="match status" value="2"/>
</dbReference>
<comment type="subcellular location">
    <subcellularLocation>
        <location evidence="7">Periplasm</location>
    </subcellularLocation>
    <text evidence="7">Is capable of associating with the outer membrane.</text>
</comment>